<proteinExistence type="inferred from homology"/>
<feature type="transmembrane region" description="Helical" evidence="3">
    <location>
        <begin position="21"/>
        <end position="39"/>
    </location>
</feature>
<dbReference type="Gene3D" id="3.30.70.1880">
    <property type="entry name" value="Protein of unknown function DUF881"/>
    <property type="match status" value="1"/>
</dbReference>
<dbReference type="Proteomes" id="UP000242263">
    <property type="component" value="Unassembled WGS sequence"/>
</dbReference>
<organism evidence="4 5">
    <name type="scientific">Alloscardovia omnicolens</name>
    <dbReference type="NCBI Taxonomy" id="419015"/>
    <lineage>
        <taxon>Bacteria</taxon>
        <taxon>Bacillati</taxon>
        <taxon>Actinomycetota</taxon>
        <taxon>Actinomycetes</taxon>
        <taxon>Bifidobacteriales</taxon>
        <taxon>Bifidobacteriaceae</taxon>
        <taxon>Alloscardovia</taxon>
    </lineage>
</organism>
<dbReference type="GO" id="GO:0005886">
    <property type="term" value="C:plasma membrane"/>
    <property type="evidence" value="ECO:0007669"/>
    <property type="project" value="TreeGrafter"/>
</dbReference>
<feature type="coiled-coil region" evidence="2">
    <location>
        <begin position="57"/>
        <end position="84"/>
    </location>
</feature>
<evidence type="ECO:0000256" key="3">
    <source>
        <dbReference type="SAM" id="Phobius"/>
    </source>
</evidence>
<reference evidence="4 5" key="1">
    <citation type="submission" date="2017-12" db="EMBL/GenBank/DDBJ databases">
        <title>Phylogenetic diversity of female urinary microbiome.</title>
        <authorList>
            <person name="Thomas-White K."/>
            <person name="Wolfe A.J."/>
        </authorList>
    </citation>
    <scope>NUCLEOTIDE SEQUENCE [LARGE SCALE GENOMIC DNA]</scope>
    <source>
        <strain evidence="4 5">UMB0064</strain>
    </source>
</reference>
<evidence type="ECO:0000313" key="4">
    <source>
        <dbReference type="EMBL" id="PKZ14830.1"/>
    </source>
</evidence>
<dbReference type="PANTHER" id="PTHR37313">
    <property type="entry name" value="UPF0749 PROTEIN RV1825"/>
    <property type="match status" value="1"/>
</dbReference>
<keyword evidence="2" id="KW-0175">Coiled coil</keyword>
<comment type="caution">
    <text evidence="4">The sequence shown here is derived from an EMBL/GenBank/DDBJ whole genome shotgun (WGS) entry which is preliminary data.</text>
</comment>
<dbReference type="AlphaFoldDB" id="A0A2I1M3Y8"/>
<dbReference type="InterPro" id="IPR010273">
    <property type="entry name" value="DUF881"/>
</dbReference>
<keyword evidence="3" id="KW-0472">Membrane</keyword>
<evidence type="ECO:0000256" key="2">
    <source>
        <dbReference type="SAM" id="Coils"/>
    </source>
</evidence>
<dbReference type="Pfam" id="PF05949">
    <property type="entry name" value="DUF881"/>
    <property type="match status" value="1"/>
</dbReference>
<protein>
    <submittedName>
        <fullName evidence="4">DUF881 domain-containing protein</fullName>
    </submittedName>
</protein>
<keyword evidence="3" id="KW-0812">Transmembrane</keyword>
<gene>
    <name evidence="4" type="ORF">CYJ32_04740</name>
</gene>
<evidence type="ECO:0000313" key="5">
    <source>
        <dbReference type="Proteomes" id="UP000242263"/>
    </source>
</evidence>
<dbReference type="PANTHER" id="PTHR37313:SF4">
    <property type="entry name" value="CONSERVED MEMBRANE PROTEIN-RELATED"/>
    <property type="match status" value="1"/>
</dbReference>
<name>A0A2I1M3Y8_9BIFI</name>
<comment type="similarity">
    <text evidence="1">Belongs to the UPF0749 family.</text>
</comment>
<dbReference type="EMBL" id="PKGU01000003">
    <property type="protein sequence ID" value="PKZ14830.1"/>
    <property type="molecule type" value="Genomic_DNA"/>
</dbReference>
<evidence type="ECO:0000256" key="1">
    <source>
        <dbReference type="ARBA" id="ARBA00009108"/>
    </source>
</evidence>
<accession>A0A2I1M3Y8</accession>
<keyword evidence="3" id="KW-1133">Transmembrane helix</keyword>
<sequence>MRTPRHQVFQHRGRHSRRSGLIGSIATFVSFALVGWIILTNVQNADNTYRSNTDEVIASRQEKIAKLQKDIDTKTAQLETLKNVVGDTDTENTTNDPDAAVNKLPALSGKGVTVTLDDSPKWDTASKDKNANPNDYVVHQQDIEAVVNAMWAGGAEAITVQDQRLLPTSAIKCVGNVLLLNGKHFAPPYKISAIGNIDRLHTTINDSETIKIYKQYVEVDGLGWQLEEKQNLHFPEVTTSTQPMKYAVAVRDEK</sequence>
<dbReference type="RefSeq" id="WP_021617289.1">
    <property type="nucleotide sequence ID" value="NZ_CAUUNK010000001.1"/>
</dbReference>